<dbReference type="RefSeq" id="WP_168488429.1">
    <property type="nucleotide sequence ID" value="NZ_JAAZSQ010000021.1"/>
</dbReference>
<evidence type="ECO:0000313" key="2">
    <source>
        <dbReference type="EMBL" id="NKX56280.1"/>
    </source>
</evidence>
<accession>A0A7X6HH50</accession>
<reference evidence="2 3" key="1">
    <citation type="submission" date="2020-04" db="EMBL/GenBank/DDBJ databases">
        <title>Arthrobacter sp. nov.</title>
        <authorList>
            <person name="Liu S."/>
        </authorList>
    </citation>
    <scope>NUCLEOTIDE SEQUENCE [LARGE SCALE GENOMIC DNA]</scope>
    <source>
        <strain evidence="2 3">E918</strain>
    </source>
</reference>
<dbReference type="Proteomes" id="UP000544090">
    <property type="component" value="Unassembled WGS sequence"/>
</dbReference>
<sequence length="320" mass="35979">MNHEEQAEALALTKDLLDDIELDRTTLDKQILKASRLARMLNDEQVMDWLRRERNGYYTGDDKTNAYFQRTGRHGADANSNIFDGVLVLQQYMRTHELQLEQLKVPNVSGDYALLSVGKVTDIITNVGRIMQRYSRILSKVSGLLHTFVTTSYLSLRFSTKQDTMFEKAKAEIDAELLRLDETTLRKLDAAYSNLQVGDEESISAAMNSVRRLIVSFADLVFPATEETRPNPGGGNPIKLGSEQWLNRIKAFIDDNAGSSKRQTRLKQAISGISERVSSGVHTDVTKTEAEYLFLSAYILLGEMLNMKKCAQETAVTVTV</sequence>
<dbReference type="AlphaFoldDB" id="A0A7X6HH50"/>
<keyword evidence="3" id="KW-1185">Reference proteome</keyword>
<protein>
    <recommendedName>
        <fullName evidence="1">AbiTii domain-containing protein</fullName>
    </recommendedName>
</protein>
<evidence type="ECO:0000313" key="3">
    <source>
        <dbReference type="Proteomes" id="UP000544090"/>
    </source>
</evidence>
<organism evidence="2 3">
    <name type="scientific">Arthrobacter mobilis</name>
    <dbReference type="NCBI Taxonomy" id="2724944"/>
    <lineage>
        <taxon>Bacteria</taxon>
        <taxon>Bacillati</taxon>
        <taxon>Actinomycetota</taxon>
        <taxon>Actinomycetes</taxon>
        <taxon>Micrococcales</taxon>
        <taxon>Micrococcaceae</taxon>
        <taxon>Arthrobacter</taxon>
    </lineage>
</organism>
<feature type="domain" description="AbiTii" evidence="1">
    <location>
        <begin position="12"/>
        <end position="62"/>
    </location>
</feature>
<dbReference type="Pfam" id="PF18864">
    <property type="entry name" value="AbiTii"/>
    <property type="match status" value="1"/>
</dbReference>
<gene>
    <name evidence="2" type="ORF">HGG74_17450</name>
</gene>
<name>A0A7X6HH50_9MICC</name>
<evidence type="ECO:0000259" key="1">
    <source>
        <dbReference type="Pfam" id="PF18864"/>
    </source>
</evidence>
<comment type="caution">
    <text evidence="2">The sequence shown here is derived from an EMBL/GenBank/DDBJ whole genome shotgun (WGS) entry which is preliminary data.</text>
</comment>
<dbReference type="InterPro" id="IPR041304">
    <property type="entry name" value="AbiTii"/>
</dbReference>
<proteinExistence type="predicted"/>
<dbReference type="EMBL" id="JAAZSQ010000021">
    <property type="protein sequence ID" value="NKX56280.1"/>
    <property type="molecule type" value="Genomic_DNA"/>
</dbReference>